<evidence type="ECO:0000256" key="7">
    <source>
        <dbReference type="SAM" id="SignalP"/>
    </source>
</evidence>
<gene>
    <name evidence="9" type="ORF">TOI97_12150</name>
</gene>
<dbReference type="InterPro" id="IPR050570">
    <property type="entry name" value="Cell_wall_metabolism_enzyme"/>
</dbReference>
<proteinExistence type="predicted"/>
<evidence type="ECO:0000313" key="9">
    <source>
        <dbReference type="EMBL" id="MDY7220315.1"/>
    </source>
</evidence>
<keyword evidence="7" id="KW-0732">Signal</keyword>
<evidence type="ECO:0000256" key="4">
    <source>
        <dbReference type="ARBA" id="ARBA00022801"/>
    </source>
</evidence>
<evidence type="ECO:0000256" key="5">
    <source>
        <dbReference type="ARBA" id="ARBA00022833"/>
    </source>
</evidence>
<keyword evidence="6" id="KW-0482">Metalloprotease</keyword>
<dbReference type="GO" id="GO:0016787">
    <property type="term" value="F:hydrolase activity"/>
    <property type="evidence" value="ECO:0007669"/>
    <property type="project" value="UniProtKB-KW"/>
</dbReference>
<evidence type="ECO:0000313" key="10">
    <source>
        <dbReference type="Proteomes" id="UP001294570"/>
    </source>
</evidence>
<feature type="signal peptide" evidence="7">
    <location>
        <begin position="1"/>
        <end position="22"/>
    </location>
</feature>
<dbReference type="CDD" id="cd12797">
    <property type="entry name" value="M23_peptidase"/>
    <property type="match status" value="1"/>
</dbReference>
<name>A0ABU5GUD6_9GAMM</name>
<evidence type="ECO:0000256" key="3">
    <source>
        <dbReference type="ARBA" id="ARBA00022723"/>
    </source>
</evidence>
<evidence type="ECO:0000256" key="6">
    <source>
        <dbReference type="ARBA" id="ARBA00023049"/>
    </source>
</evidence>
<reference evidence="9 10" key="1">
    <citation type="submission" date="2023-12" db="EMBL/GenBank/DDBJ databases">
        <title>Denitrificimonas halotolerans sp. nov.,a novel species isolated from landfill leachate.</title>
        <authorList>
            <person name="Wang S."/>
        </authorList>
    </citation>
    <scope>NUCLEOTIDE SEQUENCE [LARGE SCALE GENOMIC DNA]</scope>
    <source>
        <strain evidence="9 10">JX-1</strain>
    </source>
</reference>
<keyword evidence="4 9" id="KW-0378">Hydrolase</keyword>
<evidence type="ECO:0000256" key="2">
    <source>
        <dbReference type="ARBA" id="ARBA00022670"/>
    </source>
</evidence>
<dbReference type="EMBL" id="JAXIVU010000024">
    <property type="protein sequence ID" value="MDY7220315.1"/>
    <property type="molecule type" value="Genomic_DNA"/>
</dbReference>
<keyword evidence="3" id="KW-0479">Metal-binding</keyword>
<evidence type="ECO:0000256" key="1">
    <source>
        <dbReference type="ARBA" id="ARBA00001947"/>
    </source>
</evidence>
<dbReference type="Pfam" id="PF01551">
    <property type="entry name" value="Peptidase_M23"/>
    <property type="match status" value="1"/>
</dbReference>
<sequence length="206" mass="22772">MQTPNKYLLLILSLLMLKPVFAHERNDSSRLKAVYSAAGKQSHAQATHFDSQQPLFLLTPLPNTSATSSFGLRTHPISGKIKGHKGIDYPAPQGTPIRATAHGKISFIGSQRGYGKVIYIKHSGDYSTVYAHQSRFHQGLKVGTKVQRGQIIGYVGRTGAATGNHLHYELRVNNRAVDPVREKQQLLATYAQRDDATHTQPRSSFN</sequence>
<feature type="chain" id="PRO_5046905414" evidence="7">
    <location>
        <begin position="23"/>
        <end position="206"/>
    </location>
</feature>
<comment type="caution">
    <text evidence="9">The sequence shown here is derived from an EMBL/GenBank/DDBJ whole genome shotgun (WGS) entry which is preliminary data.</text>
</comment>
<evidence type="ECO:0000259" key="8">
    <source>
        <dbReference type="Pfam" id="PF01551"/>
    </source>
</evidence>
<dbReference type="PANTHER" id="PTHR21666:SF288">
    <property type="entry name" value="CELL DIVISION PROTEIN YTFB"/>
    <property type="match status" value="1"/>
</dbReference>
<keyword evidence="5" id="KW-0862">Zinc</keyword>
<accession>A0ABU5GUD6</accession>
<dbReference type="InterPro" id="IPR011055">
    <property type="entry name" value="Dup_hybrid_motif"/>
</dbReference>
<keyword evidence="2" id="KW-0645">Protease</keyword>
<dbReference type="Gene3D" id="3.10.450.350">
    <property type="match status" value="1"/>
</dbReference>
<feature type="domain" description="M23ase beta-sheet core" evidence="8">
    <location>
        <begin position="83"/>
        <end position="179"/>
    </location>
</feature>
<organism evidence="9 10">
    <name type="scientific">Denitrificimonas halotolerans</name>
    <dbReference type="NCBI Taxonomy" id="3098930"/>
    <lineage>
        <taxon>Bacteria</taxon>
        <taxon>Pseudomonadati</taxon>
        <taxon>Pseudomonadota</taxon>
        <taxon>Gammaproteobacteria</taxon>
        <taxon>Pseudomonadales</taxon>
        <taxon>Pseudomonadaceae</taxon>
        <taxon>Denitrificimonas</taxon>
    </lineage>
</organism>
<keyword evidence="10" id="KW-1185">Reference proteome</keyword>
<dbReference type="SUPFAM" id="SSF51261">
    <property type="entry name" value="Duplicated hybrid motif"/>
    <property type="match status" value="1"/>
</dbReference>
<comment type="cofactor">
    <cofactor evidence="1">
        <name>Zn(2+)</name>
        <dbReference type="ChEBI" id="CHEBI:29105"/>
    </cofactor>
</comment>
<dbReference type="PANTHER" id="PTHR21666">
    <property type="entry name" value="PEPTIDASE-RELATED"/>
    <property type="match status" value="1"/>
</dbReference>
<dbReference type="Proteomes" id="UP001294570">
    <property type="component" value="Unassembled WGS sequence"/>
</dbReference>
<protein>
    <submittedName>
        <fullName evidence="9">M23 family metallopeptidase</fullName>
        <ecNumber evidence="9">3.4.-.-</ecNumber>
    </submittedName>
</protein>
<dbReference type="InterPro" id="IPR016047">
    <property type="entry name" value="M23ase_b-sheet_dom"/>
</dbReference>
<dbReference type="Gene3D" id="2.70.70.10">
    <property type="entry name" value="Glucose Permease (Domain IIA)"/>
    <property type="match status" value="1"/>
</dbReference>
<dbReference type="EC" id="3.4.-.-" evidence="9"/>